<dbReference type="SUPFAM" id="SSF54060">
    <property type="entry name" value="His-Me finger endonucleases"/>
    <property type="match status" value="1"/>
</dbReference>
<dbReference type="InterPro" id="IPR003615">
    <property type="entry name" value="HNH_nuc"/>
</dbReference>
<proteinExistence type="predicted"/>
<dbReference type="AlphaFoldDB" id="A0A6C0LLB0"/>
<evidence type="ECO:0000259" key="1">
    <source>
        <dbReference type="Pfam" id="PF13392"/>
    </source>
</evidence>
<dbReference type="Pfam" id="PF13392">
    <property type="entry name" value="HNH_3"/>
    <property type="match status" value="1"/>
</dbReference>
<sequence>MHRLVALNFIPNPENKYTVNHIDHNKSNNHINNLEWCTNQENQIHKVNSRLVKVKPIIQYDLNLKLKHQKL</sequence>
<dbReference type="InterPro" id="IPR044925">
    <property type="entry name" value="His-Me_finger_sf"/>
</dbReference>
<evidence type="ECO:0000313" key="2">
    <source>
        <dbReference type="EMBL" id="QHU30688.1"/>
    </source>
</evidence>
<accession>A0A6C0LLB0</accession>
<dbReference type="Gene3D" id="3.90.75.20">
    <property type="match status" value="1"/>
</dbReference>
<dbReference type="EMBL" id="MN740512">
    <property type="protein sequence ID" value="QHU30688.1"/>
    <property type="molecule type" value="Genomic_DNA"/>
</dbReference>
<protein>
    <recommendedName>
        <fullName evidence="1">HNH nuclease domain-containing protein</fullName>
    </recommendedName>
</protein>
<name>A0A6C0LLB0_9ZZZZ</name>
<organism evidence="2">
    <name type="scientific">viral metagenome</name>
    <dbReference type="NCBI Taxonomy" id="1070528"/>
    <lineage>
        <taxon>unclassified sequences</taxon>
        <taxon>metagenomes</taxon>
        <taxon>organismal metagenomes</taxon>
    </lineage>
</organism>
<feature type="domain" description="HNH nuclease" evidence="1">
    <location>
        <begin position="2"/>
        <end position="43"/>
    </location>
</feature>
<reference evidence="2" key="1">
    <citation type="journal article" date="2020" name="Nature">
        <title>Giant virus diversity and host interactions through global metagenomics.</title>
        <authorList>
            <person name="Schulz F."/>
            <person name="Roux S."/>
            <person name="Paez-Espino D."/>
            <person name="Jungbluth S."/>
            <person name="Walsh D.A."/>
            <person name="Denef V.J."/>
            <person name="McMahon K.D."/>
            <person name="Konstantinidis K.T."/>
            <person name="Eloe-Fadrosh E.A."/>
            <person name="Kyrpides N.C."/>
            <person name="Woyke T."/>
        </authorList>
    </citation>
    <scope>NUCLEOTIDE SEQUENCE</scope>
    <source>
        <strain evidence="2">GVMAG-M-3300027833-19</strain>
    </source>
</reference>